<dbReference type="SUPFAM" id="SSF56935">
    <property type="entry name" value="Porins"/>
    <property type="match status" value="1"/>
</dbReference>
<evidence type="ECO:0000259" key="4">
    <source>
        <dbReference type="Pfam" id="PF07715"/>
    </source>
</evidence>
<dbReference type="NCBIfam" id="TIGR04057">
    <property type="entry name" value="SusC_RagA_signa"/>
    <property type="match status" value="1"/>
</dbReference>
<dbReference type="EMBL" id="JACHCA010000006">
    <property type="protein sequence ID" value="MBB6128613.1"/>
    <property type="molecule type" value="Genomic_DNA"/>
</dbReference>
<comment type="caution">
    <text evidence="5">The sequence shown here is derived from an EMBL/GenBank/DDBJ whole genome shotgun (WGS) entry which is preliminary data.</text>
</comment>
<evidence type="ECO:0000313" key="5">
    <source>
        <dbReference type="EMBL" id="MBB6128613.1"/>
    </source>
</evidence>
<dbReference type="Proteomes" id="UP000548326">
    <property type="component" value="Unassembled WGS sequence"/>
</dbReference>
<dbReference type="InterPro" id="IPR012910">
    <property type="entry name" value="Plug_dom"/>
</dbReference>
<dbReference type="NCBIfam" id="TIGR04056">
    <property type="entry name" value="OMP_RagA_SusC"/>
    <property type="match status" value="1"/>
</dbReference>
<evidence type="ECO:0000256" key="1">
    <source>
        <dbReference type="ARBA" id="ARBA00004442"/>
    </source>
</evidence>
<dbReference type="InterPro" id="IPR036942">
    <property type="entry name" value="Beta-barrel_TonB_sf"/>
</dbReference>
<proteinExistence type="predicted"/>
<dbReference type="GO" id="GO:0009279">
    <property type="term" value="C:cell outer membrane"/>
    <property type="evidence" value="ECO:0007669"/>
    <property type="project" value="UniProtKB-SubCell"/>
</dbReference>
<dbReference type="InterPro" id="IPR023996">
    <property type="entry name" value="TonB-dep_OMP_SusC/RagA"/>
</dbReference>
<name>A0A841JBW5_9SPHI</name>
<comment type="subcellular location">
    <subcellularLocation>
        <location evidence="1">Cell outer membrane</location>
    </subcellularLocation>
</comment>
<keyword evidence="3" id="KW-0998">Cell outer membrane</keyword>
<dbReference type="SUPFAM" id="SSF49464">
    <property type="entry name" value="Carboxypeptidase regulatory domain-like"/>
    <property type="match status" value="1"/>
</dbReference>
<feature type="domain" description="TonB-dependent receptor plug" evidence="4">
    <location>
        <begin position="121"/>
        <end position="224"/>
    </location>
</feature>
<protein>
    <submittedName>
        <fullName evidence="5">TonB-linked SusC/RagA family outer membrane protein</fullName>
    </submittedName>
</protein>
<dbReference type="Gene3D" id="2.170.130.10">
    <property type="entry name" value="TonB-dependent receptor, plug domain"/>
    <property type="match status" value="1"/>
</dbReference>
<dbReference type="InterPro" id="IPR008969">
    <property type="entry name" value="CarboxyPept-like_regulatory"/>
</dbReference>
<evidence type="ECO:0000256" key="2">
    <source>
        <dbReference type="ARBA" id="ARBA00023136"/>
    </source>
</evidence>
<dbReference type="Pfam" id="PF13715">
    <property type="entry name" value="CarbopepD_reg_2"/>
    <property type="match status" value="1"/>
</dbReference>
<dbReference type="RefSeq" id="WP_183588019.1">
    <property type="nucleotide sequence ID" value="NZ_JACHCA010000006.1"/>
</dbReference>
<dbReference type="InterPro" id="IPR023997">
    <property type="entry name" value="TonB-dep_OMP_SusC/RagA_CS"/>
</dbReference>
<reference evidence="5 6" key="1">
    <citation type="submission" date="2020-08" db="EMBL/GenBank/DDBJ databases">
        <title>Genomic Encyclopedia of Type Strains, Phase IV (KMG-V): Genome sequencing to study the core and pangenomes of soil and plant-associated prokaryotes.</title>
        <authorList>
            <person name="Whitman W."/>
        </authorList>
    </citation>
    <scope>NUCLEOTIDE SEQUENCE [LARGE SCALE GENOMIC DNA]</scope>
    <source>
        <strain evidence="5 6">MP601</strain>
    </source>
</reference>
<dbReference type="Pfam" id="PF07715">
    <property type="entry name" value="Plug"/>
    <property type="match status" value="1"/>
</dbReference>
<dbReference type="InterPro" id="IPR037066">
    <property type="entry name" value="Plug_dom_sf"/>
</dbReference>
<dbReference type="Gene3D" id="2.60.40.1120">
    <property type="entry name" value="Carboxypeptidase-like, regulatory domain"/>
    <property type="match status" value="1"/>
</dbReference>
<keyword evidence="2" id="KW-0472">Membrane</keyword>
<evidence type="ECO:0000256" key="3">
    <source>
        <dbReference type="ARBA" id="ARBA00023237"/>
    </source>
</evidence>
<organism evidence="5 6">
    <name type="scientific">Mucilaginibacter lappiensis</name>
    <dbReference type="NCBI Taxonomy" id="354630"/>
    <lineage>
        <taxon>Bacteria</taxon>
        <taxon>Pseudomonadati</taxon>
        <taxon>Bacteroidota</taxon>
        <taxon>Sphingobacteriia</taxon>
        <taxon>Sphingobacteriales</taxon>
        <taxon>Sphingobacteriaceae</taxon>
        <taxon>Mucilaginibacter</taxon>
    </lineage>
</organism>
<gene>
    <name evidence="5" type="ORF">HDF22_002734</name>
</gene>
<dbReference type="Gene3D" id="2.40.170.20">
    <property type="entry name" value="TonB-dependent receptor, beta-barrel domain"/>
    <property type="match status" value="1"/>
</dbReference>
<dbReference type="AlphaFoldDB" id="A0A841JBW5"/>
<evidence type="ECO:0000313" key="6">
    <source>
        <dbReference type="Proteomes" id="UP000548326"/>
    </source>
</evidence>
<accession>A0A841JBW5</accession>
<sequence>MNKNIYLLLFLILPFKLYSQQPERLKQVSGHVFSKDHIALSGATVQIKNTAKGTATDNNGYFQLAVLLETHYLLISYIGYKTLEIKLPARDTTLSNVILEAEDNSLKEVTVSSGYEQLTKSHTTGSYAEIGKGLLERNVSTDIITRLDGITPALVFDNRAPDQQNLSIRGRSTILSDNAPLIVVDNFPYDGDLHNINPNDVESITILKDAASAAIWGARAGNGVIVITTKHGKFNQASHIEFNGNWTIGEKPDLFYNPAFLNSADFIGVETQLFNQGFYIADANSPNKPVLSPVVDLLIAQQNGQISAASANQQIEALKGQDVRNDFEKYFYRKSIRQQYSLNLDGGGEKYNYFVSGGYDFNRSNLVGNHDERYTFNAVNNFKPLKNLTIGADINYTNTKNVTDNPGYPSINSGSGKSVLYPYSQLADANGNPLAVAKDYPLSYTSTAVSQGFLNWQYKPLQEISLADNATSLKDVRLKFNLKYTILPGLNAEGLYQYENTNQTGNYLYSQNTYFTRNLINGYEQPGGQYAVPIGGILNSMVSTLNSQSGRFQVNYNKLFGGINQLTALAGVEVRDIHSQSTSSRLYGYDNNLLLNQPVDYLTYFTLNPGTNSATIPYIANQTDLTDRYVSEYVNANYNYAERYFLSASARKDASNLFGVNTNQKGVPLYSAGAGWQLSKEAFYHLDWLPYLKLRGTFGYTGNVNKAITAYTTALYDTDLLTGLPKSIVVTPPNPDLRWEKVRMINIGADFETKNKRIGGSIEYFTKKGTDQLGSVALDPTTGFFVSNRYSYFLNSSAITGHGADIEINTINTNGLIKWQTRLLFSYAMDKVTSYQYQNPVSDYFAPNSPPLVGNPVLGIYSYKWAGLDHATGDPMVYLNGVPSKDYTAIASKATINDLVYNGPALPPYFGSVMNTFNYKQFTLSANITYKFGYYFHRSSISYTDLINNWQGHQDFGKRWQKPGDELTTNVPSLSLDNNANRDNAYIHSSALVEKGDNIRLQDIQVAYTLNHFRNDHFPVKDLTIYGYANNIGILWRANKEGLDPDYLYNYSAIKPVKNFSIGFRAHF</sequence>